<reference evidence="5 6" key="1">
    <citation type="journal article" date="2015" name="Stand. Genomic Sci.">
        <title>Genomic Encyclopedia of Bacterial and Archaeal Type Strains, Phase III: the genomes of soil and plant-associated and newly described type strains.</title>
        <authorList>
            <person name="Whitman W.B."/>
            <person name="Woyke T."/>
            <person name="Klenk H.P."/>
            <person name="Zhou Y."/>
            <person name="Lilburn T.G."/>
            <person name="Beck B.J."/>
            <person name="De Vos P."/>
            <person name="Vandamme P."/>
            <person name="Eisen J.A."/>
            <person name="Garrity G."/>
            <person name="Hugenholtz P."/>
            <person name="Kyrpides N.C."/>
        </authorList>
    </citation>
    <scope>NUCLEOTIDE SEQUENCE [LARGE SCALE GENOMIC DNA]</scope>
    <source>
        <strain evidence="5 6">CGMCC 1.10821</strain>
    </source>
</reference>
<dbReference type="InterPro" id="IPR011990">
    <property type="entry name" value="TPR-like_helical_dom_sf"/>
</dbReference>
<dbReference type="OrthoDB" id="9149639at2"/>
<evidence type="ECO:0000313" key="6">
    <source>
        <dbReference type="Proteomes" id="UP000315167"/>
    </source>
</evidence>
<dbReference type="InterPro" id="IPR016032">
    <property type="entry name" value="Sig_transdc_resp-reg_C-effctor"/>
</dbReference>
<sequence>MAMQQAPMNVAGYRFGNYRLDLARRELRRGEDTVALPARVFECLCHLIEHRERAVHRDELGRAVFGRSDVSDAQIGQIVLRARRTIGDDGQEQRCIRTVPRYGFSWVAPVEVELRSDDVVETASSPAVEAAQAKPVAPPSAIPASPSPAITETGRRPLLLALAAVACLAIALAAWFQLRPSQTPALSAAVAEDAFMVLPVQASGPGDIAWARLGLMDFIADRMRRAGVPVLSSEATLGAIAQKGAADIARHARGRVSTRVSHREGQWQVELEVADREHGTRRAQARHARLIDAARIATDRLLLALGRRLPADRKEVPALAERLLRAQSAMLANELDTARRILNDAPELQRNLPQLRYRLGQVDFRAGDYARSLATVEALLSEPAAQEPLFRARLLNARGASLVRLGRFTDAGRSFDDAVRLLQDTAHAAELGHALTGRAVTHSAQGRFDRALADLGQARIQQVRAGDVLAVARVDANLGSVEMDRGRPAAALGYYRAAAPVFEEMGAINETAGVRWSLVSAQLELLENDAALAESARLYALLDRIRDPAVRARVIMGRTEALMAVGRLREARDLLLLPDAQTPILAEAHQRDFLMVEAARRSGDARSAAVLAQRMLETWPPDERALLREWTRLRWLQAALDADLPLPEFAPPPTADSVPGLLIRALRHAARDDQDAAGREFEAALALAERGGTPAEIAEAVLAQASWLMQQGRREEAGTLVGRVAPWAIRDFELAMLQLRLFREDGQVEPWRAALAQARRLAGERSIPAELTLEPLAATRAASANL</sequence>
<dbReference type="Gene3D" id="1.25.40.10">
    <property type="entry name" value="Tetratricopeptide repeat domain"/>
    <property type="match status" value="2"/>
</dbReference>
<dbReference type="SMART" id="SM00862">
    <property type="entry name" value="Trans_reg_C"/>
    <property type="match status" value="1"/>
</dbReference>
<dbReference type="InterPro" id="IPR036388">
    <property type="entry name" value="WH-like_DNA-bd_sf"/>
</dbReference>
<dbReference type="InterPro" id="IPR001867">
    <property type="entry name" value="OmpR/PhoB-type_DNA-bd"/>
</dbReference>
<evidence type="ECO:0000259" key="4">
    <source>
        <dbReference type="PROSITE" id="PS51755"/>
    </source>
</evidence>
<gene>
    <name evidence="5" type="ORF">IP90_00260</name>
</gene>
<dbReference type="PROSITE" id="PS51755">
    <property type="entry name" value="OMPR_PHOB"/>
    <property type="match status" value="1"/>
</dbReference>
<feature type="domain" description="OmpR/PhoB-type" evidence="4">
    <location>
        <begin position="10"/>
        <end position="108"/>
    </location>
</feature>
<dbReference type="Pfam" id="PF00486">
    <property type="entry name" value="Trans_reg_C"/>
    <property type="match status" value="1"/>
</dbReference>
<evidence type="ECO:0000313" key="5">
    <source>
        <dbReference type="EMBL" id="TWI05998.1"/>
    </source>
</evidence>
<evidence type="ECO:0000256" key="3">
    <source>
        <dbReference type="SAM" id="Phobius"/>
    </source>
</evidence>
<dbReference type="Gene3D" id="1.10.10.10">
    <property type="entry name" value="Winged helix-like DNA-binding domain superfamily/Winged helix DNA-binding domain"/>
    <property type="match status" value="1"/>
</dbReference>
<dbReference type="EMBL" id="VLKN01000001">
    <property type="protein sequence ID" value="TWI05998.1"/>
    <property type="molecule type" value="Genomic_DNA"/>
</dbReference>
<evidence type="ECO:0000256" key="2">
    <source>
        <dbReference type="PROSITE-ProRule" id="PRU01091"/>
    </source>
</evidence>
<dbReference type="SUPFAM" id="SSF48452">
    <property type="entry name" value="TPR-like"/>
    <property type="match status" value="1"/>
</dbReference>
<keyword evidence="1 2" id="KW-0238">DNA-binding</keyword>
<dbReference type="GO" id="GO:0000160">
    <property type="term" value="P:phosphorelay signal transduction system"/>
    <property type="evidence" value="ECO:0007669"/>
    <property type="project" value="InterPro"/>
</dbReference>
<protein>
    <submittedName>
        <fullName evidence="5">DNA-binding winged helix-turn-helix (WHTH) protein</fullName>
    </submittedName>
</protein>
<dbReference type="SUPFAM" id="SSF46894">
    <property type="entry name" value="C-terminal effector domain of the bipartite response regulators"/>
    <property type="match status" value="1"/>
</dbReference>
<keyword evidence="3" id="KW-0812">Transmembrane</keyword>
<organism evidence="5 6">
    <name type="scientific">Luteimonas cucumeris</name>
    <dbReference type="NCBI Taxonomy" id="985012"/>
    <lineage>
        <taxon>Bacteria</taxon>
        <taxon>Pseudomonadati</taxon>
        <taxon>Pseudomonadota</taxon>
        <taxon>Gammaproteobacteria</taxon>
        <taxon>Lysobacterales</taxon>
        <taxon>Lysobacteraceae</taxon>
        <taxon>Luteimonas</taxon>
    </lineage>
</organism>
<dbReference type="Proteomes" id="UP000315167">
    <property type="component" value="Unassembled WGS sequence"/>
</dbReference>
<accession>A0A562LEF6</accession>
<dbReference type="CDD" id="cd00383">
    <property type="entry name" value="trans_reg_C"/>
    <property type="match status" value="1"/>
</dbReference>
<evidence type="ECO:0000256" key="1">
    <source>
        <dbReference type="ARBA" id="ARBA00023125"/>
    </source>
</evidence>
<dbReference type="GO" id="GO:0003677">
    <property type="term" value="F:DNA binding"/>
    <property type="evidence" value="ECO:0007669"/>
    <property type="project" value="UniProtKB-UniRule"/>
</dbReference>
<keyword evidence="3" id="KW-1133">Transmembrane helix</keyword>
<name>A0A562LEF6_9GAMM</name>
<feature type="DNA-binding region" description="OmpR/PhoB-type" evidence="2">
    <location>
        <begin position="10"/>
        <end position="108"/>
    </location>
</feature>
<keyword evidence="3" id="KW-0472">Membrane</keyword>
<keyword evidence="6" id="KW-1185">Reference proteome</keyword>
<proteinExistence type="predicted"/>
<feature type="transmembrane region" description="Helical" evidence="3">
    <location>
        <begin position="158"/>
        <end position="178"/>
    </location>
</feature>
<dbReference type="AlphaFoldDB" id="A0A562LEF6"/>
<dbReference type="GO" id="GO:0006355">
    <property type="term" value="P:regulation of DNA-templated transcription"/>
    <property type="evidence" value="ECO:0007669"/>
    <property type="project" value="InterPro"/>
</dbReference>
<comment type="caution">
    <text evidence="5">The sequence shown here is derived from an EMBL/GenBank/DDBJ whole genome shotgun (WGS) entry which is preliminary data.</text>
</comment>